<name>A0A3B0YJQ8_9ZZZZ</name>
<proteinExistence type="predicted"/>
<accession>A0A3B0YJQ8</accession>
<protein>
    <submittedName>
        <fullName evidence="1">Uncharacterized protein</fullName>
    </submittedName>
</protein>
<reference evidence="1" key="1">
    <citation type="submission" date="2018-06" db="EMBL/GenBank/DDBJ databases">
        <authorList>
            <person name="Zhirakovskaya E."/>
        </authorList>
    </citation>
    <scope>NUCLEOTIDE SEQUENCE</scope>
</reference>
<evidence type="ECO:0000313" key="1">
    <source>
        <dbReference type="EMBL" id="VAW69124.1"/>
    </source>
</evidence>
<organism evidence="1">
    <name type="scientific">hydrothermal vent metagenome</name>
    <dbReference type="NCBI Taxonomy" id="652676"/>
    <lineage>
        <taxon>unclassified sequences</taxon>
        <taxon>metagenomes</taxon>
        <taxon>ecological metagenomes</taxon>
    </lineage>
</organism>
<dbReference type="AlphaFoldDB" id="A0A3B0YJQ8"/>
<gene>
    <name evidence="1" type="ORF">MNBD_GAMMA10-1723</name>
</gene>
<dbReference type="EMBL" id="UOFJ01000400">
    <property type="protein sequence ID" value="VAW69124.1"/>
    <property type="molecule type" value="Genomic_DNA"/>
</dbReference>
<sequence length="319" mass="34297">MSKAAAMLPEHIAKSGETSIGELKTQGYQLFYLPHEIAEDSSWSKLTGQLNIPYKHSLNKKESKNTVNREMAARITASMQLIGKQNKEVCWTVQGSALEVFTPALEQLKGLGYRKDSENKNLGQQKVFFSNPIGSRIQAKKLVEELGLSPAHAGLESQMSHDLPGTIANKLSSLGHNLSDGHYTELAGEAIKGFKNYKSLSLVAGGVWAYHNYSLTQFNQLITENASKAADYALNNPVAATALMVAGGVTAYASSAKARLMIKSLTPSGRHQLAQIVECAPGVGGSSAATKRKFDAVHGTGSNISERIRILLASRNGLV</sequence>